<gene>
    <name evidence="2" type="ORF">OIU77_020329</name>
</gene>
<proteinExistence type="predicted"/>
<keyword evidence="3" id="KW-1185">Reference proteome</keyword>
<organism evidence="2 3">
    <name type="scientific">Salix suchowensis</name>
    <dbReference type="NCBI Taxonomy" id="1278906"/>
    <lineage>
        <taxon>Eukaryota</taxon>
        <taxon>Viridiplantae</taxon>
        <taxon>Streptophyta</taxon>
        <taxon>Embryophyta</taxon>
        <taxon>Tracheophyta</taxon>
        <taxon>Spermatophyta</taxon>
        <taxon>Magnoliopsida</taxon>
        <taxon>eudicotyledons</taxon>
        <taxon>Gunneridae</taxon>
        <taxon>Pentapetalae</taxon>
        <taxon>rosids</taxon>
        <taxon>fabids</taxon>
        <taxon>Malpighiales</taxon>
        <taxon>Salicaceae</taxon>
        <taxon>Saliceae</taxon>
        <taxon>Salix</taxon>
    </lineage>
</organism>
<dbReference type="PROSITE" id="PS50181">
    <property type="entry name" value="FBOX"/>
    <property type="match status" value="1"/>
</dbReference>
<dbReference type="SUPFAM" id="SSF81383">
    <property type="entry name" value="F-box domain"/>
    <property type="match status" value="1"/>
</dbReference>
<comment type="caution">
    <text evidence="2">The sequence shown here is derived from an EMBL/GenBank/DDBJ whole genome shotgun (WGS) entry which is preliminary data.</text>
</comment>
<evidence type="ECO:0000259" key="1">
    <source>
        <dbReference type="PROSITE" id="PS50181"/>
    </source>
</evidence>
<dbReference type="Proteomes" id="UP001141253">
    <property type="component" value="Chromosome 5"/>
</dbReference>
<name>A0ABQ9CK92_9ROSI</name>
<accession>A0ABQ9CK92</accession>
<protein>
    <recommendedName>
        <fullName evidence="1">F-box domain-containing protein</fullName>
    </recommendedName>
</protein>
<evidence type="ECO:0000313" key="3">
    <source>
        <dbReference type="Proteomes" id="UP001141253"/>
    </source>
</evidence>
<feature type="domain" description="F-box" evidence="1">
    <location>
        <begin position="20"/>
        <end position="68"/>
    </location>
</feature>
<dbReference type="EMBL" id="JAPFFI010000003">
    <property type="protein sequence ID" value="KAJ6399753.1"/>
    <property type="molecule type" value="Genomic_DNA"/>
</dbReference>
<reference evidence="2" key="2">
    <citation type="journal article" date="2023" name="Int. J. Mol. Sci.">
        <title>De Novo Assembly and Annotation of 11 Diverse Shrub Willow (Salix) Genomes Reveals Novel Gene Organization in Sex-Linked Regions.</title>
        <authorList>
            <person name="Hyden B."/>
            <person name="Feng K."/>
            <person name="Yates T.B."/>
            <person name="Jawdy S."/>
            <person name="Cereghino C."/>
            <person name="Smart L.B."/>
            <person name="Muchero W."/>
        </authorList>
    </citation>
    <scope>NUCLEOTIDE SEQUENCE</scope>
    <source>
        <tissue evidence="2">Shoot tip</tissue>
    </source>
</reference>
<evidence type="ECO:0000313" key="2">
    <source>
        <dbReference type="EMBL" id="KAJ6399753.1"/>
    </source>
</evidence>
<dbReference type="InterPro" id="IPR001810">
    <property type="entry name" value="F-box_dom"/>
</dbReference>
<dbReference type="InterPro" id="IPR036047">
    <property type="entry name" value="F-box-like_dom_sf"/>
</dbReference>
<sequence length="96" mass="11227">MALLLRERSRKAQRRNGEGMDRFWNLPEPIIDHVFSFLEMDDMARIGVVSKRLTQMFDPIPHQKFESKCFYDGPPDSCNQFFAWTSIAATITVMQI</sequence>
<dbReference type="Pfam" id="PF12937">
    <property type="entry name" value="F-box-like"/>
    <property type="match status" value="1"/>
</dbReference>
<reference evidence="2" key="1">
    <citation type="submission" date="2022-10" db="EMBL/GenBank/DDBJ databases">
        <authorList>
            <person name="Hyden B.L."/>
            <person name="Feng K."/>
            <person name="Yates T."/>
            <person name="Jawdy S."/>
            <person name="Smart L.B."/>
            <person name="Muchero W."/>
        </authorList>
    </citation>
    <scope>NUCLEOTIDE SEQUENCE</scope>
    <source>
        <tissue evidence="2">Shoot tip</tissue>
    </source>
</reference>